<dbReference type="EMBL" id="PEOG01000070">
    <property type="protein sequence ID" value="PIM51324.1"/>
    <property type="molecule type" value="Genomic_DNA"/>
</dbReference>
<proteinExistence type="inferred from homology"/>
<dbReference type="Pfam" id="PF13657">
    <property type="entry name" value="Couple_hipA"/>
    <property type="match status" value="1"/>
</dbReference>
<keyword evidence="3 7" id="KW-0418">Kinase</keyword>
<dbReference type="Proteomes" id="UP000231501">
    <property type="component" value="Unassembled WGS sequence"/>
</dbReference>
<keyword evidence="8" id="KW-1185">Reference proteome</keyword>
<dbReference type="InterPro" id="IPR012893">
    <property type="entry name" value="HipA-like_C"/>
</dbReference>
<feature type="domain" description="HipA-like C-terminal" evidence="5">
    <location>
        <begin position="168"/>
        <end position="377"/>
    </location>
</feature>
<evidence type="ECO:0000256" key="1">
    <source>
        <dbReference type="ARBA" id="ARBA00010164"/>
    </source>
</evidence>
<evidence type="ECO:0000313" key="8">
    <source>
        <dbReference type="Proteomes" id="UP000231501"/>
    </source>
</evidence>
<dbReference type="InterPro" id="IPR017508">
    <property type="entry name" value="HipA_N1"/>
</dbReference>
<feature type="compositionally biased region" description="Basic and acidic residues" evidence="4">
    <location>
        <begin position="412"/>
        <end position="421"/>
    </location>
</feature>
<evidence type="ECO:0000259" key="5">
    <source>
        <dbReference type="Pfam" id="PF07804"/>
    </source>
</evidence>
<dbReference type="GO" id="GO:0005829">
    <property type="term" value="C:cytosol"/>
    <property type="evidence" value="ECO:0007669"/>
    <property type="project" value="TreeGrafter"/>
</dbReference>
<name>A0A2G9C6P7_9BURK</name>
<dbReference type="Pfam" id="PF07804">
    <property type="entry name" value="HipA_C"/>
    <property type="match status" value="1"/>
</dbReference>
<protein>
    <submittedName>
        <fullName evidence="7">Phosphatidylinositol kinase</fullName>
    </submittedName>
</protein>
<dbReference type="RefSeq" id="WP_099863432.1">
    <property type="nucleotide sequence ID" value="NZ_PEOG01000070.1"/>
</dbReference>
<evidence type="ECO:0000256" key="2">
    <source>
        <dbReference type="ARBA" id="ARBA00022679"/>
    </source>
</evidence>
<comment type="caution">
    <text evidence="7">The sequence shown here is derived from an EMBL/GenBank/DDBJ whole genome shotgun (WGS) entry which is preliminary data.</text>
</comment>
<comment type="similarity">
    <text evidence="1">Belongs to the HipA Ser/Thr kinase family.</text>
</comment>
<dbReference type="OrthoDB" id="9805913at2"/>
<dbReference type="Gene3D" id="1.10.1070.20">
    <property type="match status" value="1"/>
</dbReference>
<feature type="compositionally biased region" description="Basic residues" evidence="4">
    <location>
        <begin position="424"/>
        <end position="438"/>
    </location>
</feature>
<dbReference type="PANTHER" id="PTHR37419:SF8">
    <property type="entry name" value="TOXIN YJJJ"/>
    <property type="match status" value="1"/>
</dbReference>
<keyword evidence="2" id="KW-0808">Transferase</keyword>
<accession>A0A2G9C6P7</accession>
<evidence type="ECO:0000256" key="4">
    <source>
        <dbReference type="SAM" id="MobiDB-lite"/>
    </source>
</evidence>
<organism evidence="7 8">
    <name type="scientific">Roseateles chitinivorans</name>
    <dbReference type="NCBI Taxonomy" id="2917965"/>
    <lineage>
        <taxon>Bacteria</taxon>
        <taxon>Pseudomonadati</taxon>
        <taxon>Pseudomonadota</taxon>
        <taxon>Betaproteobacteria</taxon>
        <taxon>Burkholderiales</taxon>
        <taxon>Sphaerotilaceae</taxon>
        <taxon>Roseateles</taxon>
    </lineage>
</organism>
<dbReference type="GO" id="GO:0004674">
    <property type="term" value="F:protein serine/threonine kinase activity"/>
    <property type="evidence" value="ECO:0007669"/>
    <property type="project" value="TreeGrafter"/>
</dbReference>
<dbReference type="PANTHER" id="PTHR37419">
    <property type="entry name" value="SERINE/THREONINE-PROTEIN KINASE TOXIN HIPA"/>
    <property type="match status" value="1"/>
</dbReference>
<feature type="region of interest" description="Disordered" evidence="4">
    <location>
        <begin position="412"/>
        <end position="438"/>
    </location>
</feature>
<reference evidence="7 8" key="1">
    <citation type="submission" date="2017-11" db="EMBL/GenBank/DDBJ databases">
        <title>Draft genome sequence of Mitsuaria sp. HWN-4.</title>
        <authorList>
            <person name="Gundlapally S.R."/>
        </authorList>
    </citation>
    <scope>NUCLEOTIDE SEQUENCE [LARGE SCALE GENOMIC DNA]</scope>
    <source>
        <strain evidence="7 8">HWN-4</strain>
    </source>
</reference>
<evidence type="ECO:0000313" key="7">
    <source>
        <dbReference type="EMBL" id="PIM51324.1"/>
    </source>
</evidence>
<evidence type="ECO:0000259" key="6">
    <source>
        <dbReference type="Pfam" id="PF13657"/>
    </source>
</evidence>
<dbReference type="AlphaFoldDB" id="A0A2G9C6P7"/>
<dbReference type="InterPro" id="IPR052028">
    <property type="entry name" value="HipA_Ser/Thr_kinase"/>
</dbReference>
<evidence type="ECO:0000256" key="3">
    <source>
        <dbReference type="ARBA" id="ARBA00022777"/>
    </source>
</evidence>
<gene>
    <name evidence="7" type="ORF">CS062_20510</name>
</gene>
<feature type="domain" description="HipA N-terminal subdomain 1" evidence="6">
    <location>
        <begin position="20"/>
        <end position="116"/>
    </location>
</feature>
<sequence>MRWDDLHLWYLGDPSTPAYVGALRLVANGKGVSLRYGASWLADGFALSEDLPLRDIEFLPPGRLAGDSQRAVGAVDDARPDRWGEKVIRFADRPKRLSLMEFLYYAGDDRFGALGVSASATAYEPRPGGPLPRLDDVQALSEVVAKIEGSEPLSAIEARLIAGGGSPLGGAKPKALIDIGGEQWVIKFYSGEPVDSPLVEHATMTLAARAGITVAETRIVPLAGASAIAIRRFDRRDGRRIHSLSAGTAIRAATPSGMEPEMGYPELARLLRRIGLARDGINQQDARELFRRMVFNILVDNTDDHEKNHALLVVSPHEHGRLRLAPAYDLLPTHSGQGYQEFVCGARGQESSLENAMSQCEAFGLQPEEAAGEVVAVIEVVNGWRQHFAEVGVTVRDIDLLAESVDGEALRTQRDRFDPSRHASPARRARRPSPFRRA</sequence>